<reference evidence="1 2" key="1">
    <citation type="journal article" date="2021" name="Plant Biotechnol. J.">
        <title>Multi-omics assisted identification of the key and species-specific regulatory components of drought-tolerant mechanisms in Gossypium stocksii.</title>
        <authorList>
            <person name="Yu D."/>
            <person name="Ke L."/>
            <person name="Zhang D."/>
            <person name="Wu Y."/>
            <person name="Sun Y."/>
            <person name="Mei J."/>
            <person name="Sun J."/>
            <person name="Sun Y."/>
        </authorList>
    </citation>
    <scope>NUCLEOTIDE SEQUENCE [LARGE SCALE GENOMIC DNA]</scope>
    <source>
        <strain evidence="2">cv. E1</strain>
        <tissue evidence="1">Leaf</tissue>
    </source>
</reference>
<gene>
    <name evidence="1" type="ORF">J1N35_005161</name>
</gene>
<dbReference type="Proteomes" id="UP000828251">
    <property type="component" value="Unassembled WGS sequence"/>
</dbReference>
<dbReference type="EMBL" id="JAIQCV010000002">
    <property type="protein sequence ID" value="KAH1122001.1"/>
    <property type="molecule type" value="Genomic_DNA"/>
</dbReference>
<dbReference type="PANTHER" id="PTHR33116">
    <property type="entry name" value="REVERSE TRANSCRIPTASE ZINC-BINDING DOMAIN-CONTAINING PROTEIN-RELATED-RELATED"/>
    <property type="match status" value="1"/>
</dbReference>
<proteinExistence type="predicted"/>
<dbReference type="OrthoDB" id="1730053at2759"/>
<keyword evidence="2" id="KW-1185">Reference proteome</keyword>
<name>A0A9D4AJ01_9ROSI</name>
<dbReference type="PANTHER" id="PTHR33116:SF86">
    <property type="entry name" value="REVERSE TRANSCRIPTASE DOMAIN-CONTAINING PROTEIN"/>
    <property type="match status" value="1"/>
</dbReference>
<sequence>MKNGDRNTTFLHQSVTDRRRRNRVEELVDGERNIYKSNTNLLVLATNYFNSLFTSKGVRDPSSILDGVEPCNSPMMNDDLKKDFKSYEPFKSFWGRQFRGDFFQRFWHIVGKDVADFYIETLHGLHNMAEINNTRIVLIPKANAINENLKVYAQCSGQEVNFDKSRIFFSSNVKHNRREEVCRVFEVNRSSNLEKYLGLPTMVGCNTKMAFKELKEKLIKRVSSWSLRLLSMRGREVLIRAVFQAIPLYAMSCFLLPSSICKELEAVIAQFWWQKKAG</sequence>
<evidence type="ECO:0008006" key="3">
    <source>
        <dbReference type="Google" id="ProtNLM"/>
    </source>
</evidence>
<comment type="caution">
    <text evidence="1">The sequence shown here is derived from an EMBL/GenBank/DDBJ whole genome shotgun (WGS) entry which is preliminary data.</text>
</comment>
<evidence type="ECO:0000313" key="1">
    <source>
        <dbReference type="EMBL" id="KAH1122001.1"/>
    </source>
</evidence>
<protein>
    <recommendedName>
        <fullName evidence="3">Reverse transcriptase</fullName>
    </recommendedName>
</protein>
<evidence type="ECO:0000313" key="2">
    <source>
        <dbReference type="Proteomes" id="UP000828251"/>
    </source>
</evidence>
<organism evidence="1 2">
    <name type="scientific">Gossypium stocksii</name>
    <dbReference type="NCBI Taxonomy" id="47602"/>
    <lineage>
        <taxon>Eukaryota</taxon>
        <taxon>Viridiplantae</taxon>
        <taxon>Streptophyta</taxon>
        <taxon>Embryophyta</taxon>
        <taxon>Tracheophyta</taxon>
        <taxon>Spermatophyta</taxon>
        <taxon>Magnoliopsida</taxon>
        <taxon>eudicotyledons</taxon>
        <taxon>Gunneridae</taxon>
        <taxon>Pentapetalae</taxon>
        <taxon>rosids</taxon>
        <taxon>malvids</taxon>
        <taxon>Malvales</taxon>
        <taxon>Malvaceae</taxon>
        <taxon>Malvoideae</taxon>
        <taxon>Gossypium</taxon>
    </lineage>
</organism>
<dbReference type="AlphaFoldDB" id="A0A9D4AJ01"/>
<accession>A0A9D4AJ01</accession>